<keyword evidence="3 6" id="KW-0812">Transmembrane</keyword>
<dbReference type="AlphaFoldDB" id="A0A231UYT3"/>
<evidence type="ECO:0000256" key="5">
    <source>
        <dbReference type="ARBA" id="ARBA00023136"/>
    </source>
</evidence>
<reference evidence="8" key="1">
    <citation type="journal article" date="2017" name="Int. J. Syst. Evol. Microbiol.">
        <title>Notoacmeibacter marinus gen. nov., sp. nov., isolated from the gut of a limpet and proposal of Notoacmeibacteraceae fam. nov. in the order Rhizobiales of the class Alphaproteobacteria.</title>
        <authorList>
            <person name="Huang Z."/>
            <person name="Guo F."/>
            <person name="Lai Q."/>
        </authorList>
    </citation>
    <scope>NUCLEOTIDE SEQUENCE [LARGE SCALE GENOMIC DNA]</scope>
    <source>
        <strain evidence="8">XMTR2A4</strain>
    </source>
</reference>
<evidence type="ECO:0000313" key="7">
    <source>
        <dbReference type="EMBL" id="OXT00506.1"/>
    </source>
</evidence>
<dbReference type="GO" id="GO:0005886">
    <property type="term" value="C:plasma membrane"/>
    <property type="evidence" value="ECO:0007669"/>
    <property type="project" value="UniProtKB-SubCell"/>
</dbReference>
<keyword evidence="5 6" id="KW-0472">Membrane</keyword>
<dbReference type="EMBL" id="NBYO01000002">
    <property type="protein sequence ID" value="OXT00506.1"/>
    <property type="molecule type" value="Genomic_DNA"/>
</dbReference>
<sequence length="127" mass="12992">MLHALTAILICQLVGETIAAAGGLPVPGPVLGMVLLFVVLLVRGRIGDNLERVGGTLLSYLSLLFVPAGVGVITHLGALRSSLLPLATAIVVPTLLTIIVSALLVKWLDRTDSGSPEEGPAGGNIQP</sequence>
<evidence type="ECO:0000256" key="3">
    <source>
        <dbReference type="ARBA" id="ARBA00022692"/>
    </source>
</evidence>
<accession>A0A231UYT3</accession>
<dbReference type="Proteomes" id="UP000215405">
    <property type="component" value="Unassembled WGS sequence"/>
</dbReference>
<dbReference type="PANTHER" id="PTHR33931">
    <property type="entry name" value="HOLIN-LIKE PROTEIN CIDA-RELATED"/>
    <property type="match status" value="1"/>
</dbReference>
<feature type="transmembrane region" description="Helical" evidence="6">
    <location>
        <begin position="58"/>
        <end position="78"/>
    </location>
</feature>
<dbReference type="Pfam" id="PF03788">
    <property type="entry name" value="LrgA"/>
    <property type="match status" value="1"/>
</dbReference>
<name>A0A231UYT3_9HYPH</name>
<keyword evidence="2" id="KW-1003">Cell membrane</keyword>
<proteinExistence type="predicted"/>
<comment type="caution">
    <text evidence="7">The sequence shown here is derived from an EMBL/GenBank/DDBJ whole genome shotgun (WGS) entry which is preliminary data.</text>
</comment>
<evidence type="ECO:0008006" key="9">
    <source>
        <dbReference type="Google" id="ProtNLM"/>
    </source>
</evidence>
<evidence type="ECO:0000256" key="6">
    <source>
        <dbReference type="SAM" id="Phobius"/>
    </source>
</evidence>
<evidence type="ECO:0000313" key="8">
    <source>
        <dbReference type="Proteomes" id="UP000215405"/>
    </source>
</evidence>
<dbReference type="InterPro" id="IPR005538">
    <property type="entry name" value="LrgA/CidA"/>
</dbReference>
<dbReference type="PANTHER" id="PTHR33931:SF2">
    <property type="entry name" value="HOLIN-LIKE PROTEIN CIDA"/>
    <property type="match status" value="1"/>
</dbReference>
<keyword evidence="4 6" id="KW-1133">Transmembrane helix</keyword>
<evidence type="ECO:0000256" key="1">
    <source>
        <dbReference type="ARBA" id="ARBA00004651"/>
    </source>
</evidence>
<protein>
    <recommendedName>
        <fullName evidence="9">CidA/LrgA family protein</fullName>
    </recommendedName>
</protein>
<keyword evidence="8" id="KW-1185">Reference proteome</keyword>
<feature type="transmembrane region" description="Helical" evidence="6">
    <location>
        <begin position="84"/>
        <end position="105"/>
    </location>
</feature>
<comment type="subcellular location">
    <subcellularLocation>
        <location evidence="1">Cell membrane</location>
        <topology evidence="1">Multi-pass membrane protein</topology>
    </subcellularLocation>
</comment>
<feature type="transmembrane region" description="Helical" evidence="6">
    <location>
        <begin position="29"/>
        <end position="46"/>
    </location>
</feature>
<dbReference type="RefSeq" id="WP_094077332.1">
    <property type="nucleotide sequence ID" value="NZ_NBYO01000002.1"/>
</dbReference>
<gene>
    <name evidence="7" type="ORF">B7H23_10345</name>
</gene>
<evidence type="ECO:0000256" key="4">
    <source>
        <dbReference type="ARBA" id="ARBA00022989"/>
    </source>
</evidence>
<organism evidence="7 8">
    <name type="scientific">Notoacmeibacter marinus</name>
    <dbReference type="NCBI Taxonomy" id="1876515"/>
    <lineage>
        <taxon>Bacteria</taxon>
        <taxon>Pseudomonadati</taxon>
        <taxon>Pseudomonadota</taxon>
        <taxon>Alphaproteobacteria</taxon>
        <taxon>Hyphomicrobiales</taxon>
        <taxon>Notoacmeibacteraceae</taxon>
        <taxon>Notoacmeibacter</taxon>
    </lineage>
</organism>
<evidence type="ECO:0000256" key="2">
    <source>
        <dbReference type="ARBA" id="ARBA00022475"/>
    </source>
</evidence>